<dbReference type="InterPro" id="IPR013103">
    <property type="entry name" value="RVT_2"/>
</dbReference>
<evidence type="ECO:0000313" key="5">
    <source>
        <dbReference type="EMBL" id="GEU76771.1"/>
    </source>
</evidence>
<evidence type="ECO:0000259" key="2">
    <source>
        <dbReference type="Pfam" id="PF07727"/>
    </source>
</evidence>
<dbReference type="PANTHER" id="PTHR33223">
    <property type="entry name" value="CCHC-TYPE DOMAIN-CONTAINING PROTEIN"/>
    <property type="match status" value="1"/>
</dbReference>
<feature type="domain" description="Retroviral polymerase SH3-like" evidence="4">
    <location>
        <begin position="648"/>
        <end position="691"/>
    </location>
</feature>
<dbReference type="InterPro" id="IPR005162">
    <property type="entry name" value="Retrotrans_gag_dom"/>
</dbReference>
<feature type="domain" description="Retrovirus-related Pol polyprotein from transposon TNT 1-94-like beta-barrel" evidence="3">
    <location>
        <begin position="516"/>
        <end position="589"/>
    </location>
</feature>
<evidence type="ECO:0000259" key="4">
    <source>
        <dbReference type="Pfam" id="PF25597"/>
    </source>
</evidence>
<evidence type="ECO:0000259" key="1">
    <source>
        <dbReference type="Pfam" id="PF03732"/>
    </source>
</evidence>
<dbReference type="Pfam" id="PF03732">
    <property type="entry name" value="Retrotrans_gag"/>
    <property type="match status" value="1"/>
</dbReference>
<dbReference type="InterPro" id="IPR057670">
    <property type="entry name" value="SH3_retrovirus"/>
</dbReference>
<dbReference type="AlphaFoldDB" id="A0A6L2MS03"/>
<name>A0A6L2MS03_TANCI</name>
<dbReference type="InterPro" id="IPR054722">
    <property type="entry name" value="PolX-like_BBD"/>
</dbReference>
<accession>A0A6L2MS03</accession>
<dbReference type="Pfam" id="PF07727">
    <property type="entry name" value="RVT_2"/>
    <property type="match status" value="1"/>
</dbReference>
<feature type="domain" description="Reverse transcriptase Ty1/copia-type" evidence="2">
    <location>
        <begin position="818"/>
        <end position="963"/>
    </location>
</feature>
<dbReference type="PANTHER" id="PTHR33223:SF11">
    <property type="entry name" value="ELEMENT PROTEIN, PUTATIVE-RELATED"/>
    <property type="match status" value="1"/>
</dbReference>
<comment type="caution">
    <text evidence="5">The sequence shown here is derived from an EMBL/GenBank/DDBJ whole genome shotgun (WGS) entry which is preliminary data.</text>
</comment>
<sequence length="1151" mass="131929">MANLSKDIQCAGSDTRPLMLDRIDFASWKQCIRLYCGGKENRVNILNSIDKGPLRMGTLKETLTEGTEGRFVTAVKLNRGLRDSNYDQLYAYLKQHEDLALNVDNVFQADDCNAFDYDVDDAPTAQTMFMANLSSADHVYDKAGLSYDSDILSEVHDHDHYQYAVCEHHEVHEMHDDVQPNYNVDSHVDYTSDNNMILYDQYVKDNVVPVVQSNVSVVPNDAYMMILNDMHEPLVQHVSVTTQNNVVDKSLTAKLATYKEQVKLYERRAIFELMEKEQKIDEQLRIVITDRNIKEENLKKKLHSVKKQLASTINHNKSMVEEVTSLKKDFKQKEKKYIGEFLDMKALKEKVEDKLFKQDQSLQQFTCSVNQNLTTTNRERVANAKVKQHYKELYDFVKITCAKHIDQTTALLTKNENLKVQINAKLKCVTIDSVTPKVLVPGMYAIDVEPIPSRLRNNREVHLDYLKHLKESVATLREIVEEAKVKRPLDRSVASACLYTKHSQELLEYVIQIILWYLDSGCSKHMTGDRSWLRNFVKKFIGIVRFGNDHFGAIMVYGDYVIGNSMISRVYCVEGVGHNLFSIGQLCDSDMEVAFRKHSCYIRDSNGVELIKGSRGSNLYTISVEDVMKSSPICLLSKASKTKSCEDLGKLQPTGDIGIFVGYAPSRKGYRIYNKRTRHIMETIHVQFDELSEPMARVQLCTGPAPTFLTPRQISSGLVPNLVLATPYVSPTNKELDILFQPMFDEYLEPSRVERPISHTLPVPVPINSAGVTVESTLIDENPFAPVDNDPFINIFALKPNSEASSSRDASLAESTYEEIDFKESFAPVARIEAIRIFIANAASKNMTMYQMDVKTTFLNDELKEEVYVSQPEGFVDLDHLTYVYHLKKALYGLKQASRAWYDTLSWFLLENKFSNGGVDPTLFTQKAGKRILLVQIYVEKDVVELFFVTTNYQLADTFTKALPRERFEFLLPRLDTMTDMNIPMNDAPTEQAPVVAPPTRTDDQILPCQLDEQWFNLHKDILKDAFDITQTNDNNPYVAPPSSDTVIEYVNTLGYPSTLRNFFPPKRTAKLQNDILMFQQHQDESLYDAWNHFKDLLRKVPHHGLDLWLQVQIFYDHVDYITQMAIDYAVGERLRKLRPEEAWETIEDLP</sequence>
<proteinExistence type="predicted"/>
<gene>
    <name evidence="5" type="ORF">Tci_048749</name>
</gene>
<dbReference type="EMBL" id="BKCJ010007342">
    <property type="protein sequence ID" value="GEU76771.1"/>
    <property type="molecule type" value="Genomic_DNA"/>
</dbReference>
<evidence type="ECO:0000259" key="3">
    <source>
        <dbReference type="Pfam" id="PF22936"/>
    </source>
</evidence>
<dbReference type="Pfam" id="PF25597">
    <property type="entry name" value="SH3_retrovirus"/>
    <property type="match status" value="1"/>
</dbReference>
<reference evidence="5" key="1">
    <citation type="journal article" date="2019" name="Sci. Rep.">
        <title>Draft genome of Tanacetum cinerariifolium, the natural source of mosquito coil.</title>
        <authorList>
            <person name="Yamashiro T."/>
            <person name="Shiraishi A."/>
            <person name="Satake H."/>
            <person name="Nakayama K."/>
        </authorList>
    </citation>
    <scope>NUCLEOTIDE SEQUENCE</scope>
</reference>
<protein>
    <submittedName>
        <fullName evidence="5">Retrovirus-related Pol polyprotein from transposon TNT 1-94</fullName>
    </submittedName>
</protein>
<organism evidence="5">
    <name type="scientific">Tanacetum cinerariifolium</name>
    <name type="common">Dalmatian daisy</name>
    <name type="synonym">Chrysanthemum cinerariifolium</name>
    <dbReference type="NCBI Taxonomy" id="118510"/>
    <lineage>
        <taxon>Eukaryota</taxon>
        <taxon>Viridiplantae</taxon>
        <taxon>Streptophyta</taxon>
        <taxon>Embryophyta</taxon>
        <taxon>Tracheophyta</taxon>
        <taxon>Spermatophyta</taxon>
        <taxon>Magnoliopsida</taxon>
        <taxon>eudicotyledons</taxon>
        <taxon>Gunneridae</taxon>
        <taxon>Pentapetalae</taxon>
        <taxon>asterids</taxon>
        <taxon>campanulids</taxon>
        <taxon>Asterales</taxon>
        <taxon>Asteraceae</taxon>
        <taxon>Asteroideae</taxon>
        <taxon>Anthemideae</taxon>
        <taxon>Anthemidinae</taxon>
        <taxon>Tanacetum</taxon>
    </lineage>
</organism>
<dbReference type="Pfam" id="PF22936">
    <property type="entry name" value="Pol_BBD"/>
    <property type="match status" value="1"/>
</dbReference>
<feature type="domain" description="Retrotransposon gag" evidence="1">
    <location>
        <begin position="1060"/>
        <end position="1116"/>
    </location>
</feature>